<keyword evidence="1" id="KW-0328">Glycosyltransferase</keyword>
<dbReference type="OrthoDB" id="2423195at2759"/>
<dbReference type="InterPro" id="IPR051712">
    <property type="entry name" value="ARTD-AVP"/>
</dbReference>
<protein>
    <recommendedName>
        <fullName evidence="1">Poly [ADP-ribose] polymerase</fullName>
        <shortName evidence="1">PARP</shortName>
        <ecNumber evidence="1">2.4.2.-</ecNumber>
    </recommendedName>
</protein>
<feature type="domain" description="PARP catalytic" evidence="2">
    <location>
        <begin position="1"/>
        <end position="183"/>
    </location>
</feature>
<dbReference type="Pfam" id="PF00644">
    <property type="entry name" value="PARP"/>
    <property type="match status" value="1"/>
</dbReference>
<evidence type="ECO:0000256" key="1">
    <source>
        <dbReference type="RuleBase" id="RU362114"/>
    </source>
</evidence>
<proteinExistence type="predicted"/>
<comment type="caution">
    <text evidence="3">The sequence shown here is derived from an EMBL/GenBank/DDBJ whole genome shotgun (WGS) entry which is preliminary data.</text>
</comment>
<dbReference type="GO" id="GO:1990404">
    <property type="term" value="F:NAD+-protein mono-ADP-ribosyltransferase activity"/>
    <property type="evidence" value="ECO:0007669"/>
    <property type="project" value="TreeGrafter"/>
</dbReference>
<dbReference type="Proteomes" id="UP000037460">
    <property type="component" value="Unassembled WGS sequence"/>
</dbReference>
<gene>
    <name evidence="3" type="ORF">Ctob_008859</name>
</gene>
<evidence type="ECO:0000313" key="4">
    <source>
        <dbReference type="Proteomes" id="UP000037460"/>
    </source>
</evidence>
<dbReference type="InterPro" id="IPR012317">
    <property type="entry name" value="Poly(ADP-ribose)pol_cat_dom"/>
</dbReference>
<evidence type="ECO:0000259" key="2">
    <source>
        <dbReference type="PROSITE" id="PS51059"/>
    </source>
</evidence>
<dbReference type="EC" id="2.4.2.-" evidence="1"/>
<keyword evidence="1" id="KW-0808">Transferase</keyword>
<reference evidence="4" key="1">
    <citation type="journal article" date="2015" name="PLoS Genet.">
        <title>Genome Sequence and Transcriptome Analyses of Chrysochromulina tobin: Metabolic Tools for Enhanced Algal Fitness in the Prominent Order Prymnesiales (Haptophyceae).</title>
        <authorList>
            <person name="Hovde B.T."/>
            <person name="Deodato C.R."/>
            <person name="Hunsperger H.M."/>
            <person name="Ryken S.A."/>
            <person name="Yost W."/>
            <person name="Jha R.K."/>
            <person name="Patterson J."/>
            <person name="Monnat R.J. Jr."/>
            <person name="Barlow S.B."/>
            <person name="Starkenburg S.R."/>
            <person name="Cattolico R.A."/>
        </authorList>
    </citation>
    <scope>NUCLEOTIDE SEQUENCE</scope>
    <source>
        <strain evidence="4">CCMP291</strain>
    </source>
</reference>
<dbReference type="PANTHER" id="PTHR45740:SF17">
    <property type="entry name" value="POLY [ADP-RIBOSE] POLYMERASE TANKYRASE-2-LIKE"/>
    <property type="match status" value="1"/>
</dbReference>
<organism evidence="3 4">
    <name type="scientific">Chrysochromulina tobinii</name>
    <dbReference type="NCBI Taxonomy" id="1460289"/>
    <lineage>
        <taxon>Eukaryota</taxon>
        <taxon>Haptista</taxon>
        <taxon>Haptophyta</taxon>
        <taxon>Prymnesiophyceae</taxon>
        <taxon>Prymnesiales</taxon>
        <taxon>Chrysochromulinaceae</taxon>
        <taxon>Chrysochromulina</taxon>
    </lineage>
</organism>
<dbReference type="GO" id="GO:0005634">
    <property type="term" value="C:nucleus"/>
    <property type="evidence" value="ECO:0007669"/>
    <property type="project" value="TreeGrafter"/>
</dbReference>
<dbReference type="PANTHER" id="PTHR45740">
    <property type="entry name" value="POLY [ADP-RIBOSE] POLYMERASE"/>
    <property type="match status" value="1"/>
</dbReference>
<dbReference type="PROSITE" id="PS51059">
    <property type="entry name" value="PARP_CATALYTIC"/>
    <property type="match status" value="1"/>
</dbReference>
<dbReference type="AlphaFoldDB" id="A0A0M0JS59"/>
<sequence>MTAAAAVAALSESKALRPEVNEQLLLHGTSPDVLFSLLSNGLNERFSGTNAGTKFGDGIYFAEDVGKSDQYVTKDAKLEVSSELHQRLYDAEQRHPGSVYYVLACRVALGHSMRTQVGGKGAVSMDTGRPCFPKTFRELSPIEGVSPPIMHHSLIAETGRDLCRYREFITFHGEYVCPEFLLA</sequence>
<keyword evidence="1" id="KW-0520">NAD</keyword>
<evidence type="ECO:0000313" key="3">
    <source>
        <dbReference type="EMBL" id="KOO29429.1"/>
    </source>
</evidence>
<dbReference type="GO" id="GO:0003950">
    <property type="term" value="F:NAD+ poly-ADP-ribosyltransferase activity"/>
    <property type="evidence" value="ECO:0007669"/>
    <property type="project" value="UniProtKB-UniRule"/>
</dbReference>
<name>A0A0M0JS59_9EUKA</name>
<dbReference type="Gene3D" id="3.90.228.10">
    <property type="match status" value="1"/>
</dbReference>
<keyword evidence="4" id="KW-1185">Reference proteome</keyword>
<accession>A0A0M0JS59</accession>
<dbReference type="EMBL" id="JWZX01002417">
    <property type="protein sequence ID" value="KOO29429.1"/>
    <property type="molecule type" value="Genomic_DNA"/>
</dbReference>
<dbReference type="SUPFAM" id="SSF56399">
    <property type="entry name" value="ADP-ribosylation"/>
    <property type="match status" value="1"/>
</dbReference>